<dbReference type="SUPFAM" id="SSF52047">
    <property type="entry name" value="RNI-like"/>
    <property type="match status" value="1"/>
</dbReference>
<protein>
    <recommendedName>
        <fullName evidence="3">F-box domain-containing protein</fullName>
    </recommendedName>
</protein>
<organism evidence="1 2">
    <name type="scientific">Jaapia argillacea MUCL 33604</name>
    <dbReference type="NCBI Taxonomy" id="933084"/>
    <lineage>
        <taxon>Eukaryota</taxon>
        <taxon>Fungi</taxon>
        <taxon>Dikarya</taxon>
        <taxon>Basidiomycota</taxon>
        <taxon>Agaricomycotina</taxon>
        <taxon>Agaricomycetes</taxon>
        <taxon>Agaricomycetidae</taxon>
        <taxon>Jaapiales</taxon>
        <taxon>Jaapiaceae</taxon>
        <taxon>Jaapia</taxon>
    </lineage>
</organism>
<dbReference type="OrthoDB" id="3270296at2759"/>
<gene>
    <name evidence="1" type="ORF">JAAARDRAFT_206558</name>
</gene>
<dbReference type="Proteomes" id="UP000027265">
    <property type="component" value="Unassembled WGS sequence"/>
</dbReference>
<evidence type="ECO:0000313" key="2">
    <source>
        <dbReference type="Proteomes" id="UP000027265"/>
    </source>
</evidence>
<reference evidence="2" key="1">
    <citation type="journal article" date="2014" name="Proc. Natl. Acad. Sci. U.S.A.">
        <title>Extensive sampling of basidiomycete genomes demonstrates inadequacy of the white-rot/brown-rot paradigm for wood decay fungi.</title>
        <authorList>
            <person name="Riley R."/>
            <person name="Salamov A.A."/>
            <person name="Brown D.W."/>
            <person name="Nagy L.G."/>
            <person name="Floudas D."/>
            <person name="Held B.W."/>
            <person name="Levasseur A."/>
            <person name="Lombard V."/>
            <person name="Morin E."/>
            <person name="Otillar R."/>
            <person name="Lindquist E.A."/>
            <person name="Sun H."/>
            <person name="LaButti K.M."/>
            <person name="Schmutz J."/>
            <person name="Jabbour D."/>
            <person name="Luo H."/>
            <person name="Baker S.E."/>
            <person name="Pisabarro A.G."/>
            <person name="Walton J.D."/>
            <person name="Blanchette R.A."/>
            <person name="Henrissat B."/>
            <person name="Martin F."/>
            <person name="Cullen D."/>
            <person name="Hibbett D.S."/>
            <person name="Grigoriev I.V."/>
        </authorList>
    </citation>
    <scope>NUCLEOTIDE SEQUENCE [LARGE SCALE GENOMIC DNA]</scope>
    <source>
        <strain evidence="2">MUCL 33604</strain>
    </source>
</reference>
<evidence type="ECO:0008006" key="3">
    <source>
        <dbReference type="Google" id="ProtNLM"/>
    </source>
</evidence>
<name>A0A067PVE2_9AGAM</name>
<dbReference type="AlphaFoldDB" id="A0A067PVE2"/>
<evidence type="ECO:0000313" key="1">
    <source>
        <dbReference type="EMBL" id="KDQ58694.1"/>
    </source>
</evidence>
<keyword evidence="2" id="KW-1185">Reference proteome</keyword>
<dbReference type="Gene3D" id="3.80.10.10">
    <property type="entry name" value="Ribonuclease Inhibitor"/>
    <property type="match status" value="1"/>
</dbReference>
<dbReference type="InterPro" id="IPR032675">
    <property type="entry name" value="LRR_dom_sf"/>
</dbReference>
<proteinExistence type="predicted"/>
<dbReference type="InParanoid" id="A0A067PVE2"/>
<accession>A0A067PVE2</accession>
<dbReference type="EMBL" id="KL197717">
    <property type="protein sequence ID" value="KDQ58694.1"/>
    <property type="molecule type" value="Genomic_DNA"/>
</dbReference>
<dbReference type="HOGENOM" id="CLU_046444_1_0_1"/>
<sequence length="382" mass="43066">MASCLLSLPNELTGEIIDAIPSLSDILSLALTCRALKNLLIPSVLNYRHISPTKTAVFWLDLARSPDLARNVRLLEVDSTLLEEPRGELFAAFCRALRGMSGLRKFDCAYGNGTVPSMGLGEVLEALRTSCPHLNDLSLGVYFENEMRDDWDVELPKFRNIETFYYSDRLSAPLIYAYPPFGNVLCFLFDNPSLVSIELHFGYNPRPLGESFANLRCPNLKKFAITHAVVLSSAFCSFLRLNKSLENLRIDWCECLHPPQPPQQTFQLHPRMPQRPRMLDSLQEGDLPNLRNCWVGDDDNWIYVCKAKPPLLRSLGRIRSYDFRRPSHSKRAFEAITAVSGSLKLLYGSLDHLKEDVIAAFPSLEVVSMQCYPSLPQVSGPV</sequence>